<gene>
    <name evidence="5" type="primary">LOC115621998</name>
</gene>
<dbReference type="PANTHER" id="PTHR21879">
    <property type="entry name" value="FI03362P-RELATED-RELATED"/>
    <property type="match status" value="1"/>
</dbReference>
<feature type="chain" id="PRO_5027016455" evidence="3">
    <location>
        <begin position="26"/>
        <end position="289"/>
    </location>
</feature>
<dbReference type="Proteomes" id="UP000504634">
    <property type="component" value="Unplaced"/>
</dbReference>
<proteinExistence type="predicted"/>
<feature type="region of interest" description="Disordered" evidence="1">
    <location>
        <begin position="34"/>
        <end position="53"/>
    </location>
</feature>
<accession>A0A6J2T998</accession>
<reference evidence="5" key="1">
    <citation type="submission" date="2025-08" db="UniProtKB">
        <authorList>
            <consortium name="RefSeq"/>
        </authorList>
    </citation>
    <scope>IDENTIFICATION</scope>
    <source>
        <strain evidence="5">11010-0011.00</strain>
        <tissue evidence="5">Whole body</tissue>
    </source>
</reference>
<organism evidence="4 5">
    <name type="scientific">Drosophila lebanonensis</name>
    <name type="common">Fruit fly</name>
    <name type="synonym">Scaptodrosophila lebanonensis</name>
    <dbReference type="NCBI Taxonomy" id="7225"/>
    <lineage>
        <taxon>Eukaryota</taxon>
        <taxon>Metazoa</taxon>
        <taxon>Ecdysozoa</taxon>
        <taxon>Arthropoda</taxon>
        <taxon>Hexapoda</taxon>
        <taxon>Insecta</taxon>
        <taxon>Pterygota</taxon>
        <taxon>Neoptera</taxon>
        <taxon>Endopterygota</taxon>
        <taxon>Diptera</taxon>
        <taxon>Brachycera</taxon>
        <taxon>Muscomorpha</taxon>
        <taxon>Ephydroidea</taxon>
        <taxon>Drosophilidae</taxon>
        <taxon>Scaptodrosophila</taxon>
    </lineage>
</organism>
<keyword evidence="2" id="KW-0472">Membrane</keyword>
<dbReference type="Pfam" id="PF07898">
    <property type="entry name" value="DUF1676"/>
    <property type="match status" value="1"/>
</dbReference>
<feature type="compositionally biased region" description="Basic and acidic residues" evidence="1">
    <location>
        <begin position="43"/>
        <end position="53"/>
    </location>
</feature>
<keyword evidence="2" id="KW-1133">Transmembrane helix</keyword>
<evidence type="ECO:0000313" key="4">
    <source>
        <dbReference type="Proteomes" id="UP000504634"/>
    </source>
</evidence>
<protein>
    <submittedName>
        <fullName evidence="5">Uncharacterized protein LOC115621998</fullName>
    </submittedName>
</protein>
<dbReference type="RefSeq" id="XP_030371713.1">
    <property type="nucleotide sequence ID" value="XM_030515853.1"/>
</dbReference>
<keyword evidence="4" id="KW-1185">Reference proteome</keyword>
<keyword evidence="3" id="KW-0732">Signal</keyword>
<dbReference type="OrthoDB" id="6627399at2759"/>
<feature type="transmembrane region" description="Helical" evidence="2">
    <location>
        <begin position="174"/>
        <end position="198"/>
    </location>
</feature>
<dbReference type="AlphaFoldDB" id="A0A6J2T998"/>
<dbReference type="GO" id="GO:0016020">
    <property type="term" value="C:membrane"/>
    <property type="evidence" value="ECO:0007669"/>
    <property type="project" value="TreeGrafter"/>
</dbReference>
<evidence type="ECO:0000256" key="3">
    <source>
        <dbReference type="SAM" id="SignalP"/>
    </source>
</evidence>
<dbReference type="PANTHER" id="PTHR21879:SF9">
    <property type="entry name" value="OSIRIS 16"/>
    <property type="match status" value="1"/>
</dbReference>
<dbReference type="InterPro" id="IPR012464">
    <property type="entry name" value="DUF1676"/>
</dbReference>
<dbReference type="GeneID" id="115621998"/>
<evidence type="ECO:0000256" key="1">
    <source>
        <dbReference type="SAM" id="MobiDB-lite"/>
    </source>
</evidence>
<evidence type="ECO:0000256" key="2">
    <source>
        <dbReference type="SAM" id="Phobius"/>
    </source>
</evidence>
<sequence length="289" mass="31062">MLLLKTLEYLFYLLLLAFMCKYAQAASLQPTEATAAPTMPAETLKEPQKEPMRNPMDDCEISAFSWMCLKIEFVKIMERLAELQEVTVLPGVSVVKDVNATELKTSELMAEVARSYPSDPNTRLNGYILAKIENLLKTRFLRFRLLDDKGVREARSAVESGRKHKFGKKGGLEALIAAGVMMKGMMMAMGFGAIALIAGKALMTALMALTLSGVLGLKSLAGGGKSTTYEIVAKPIYTSSHSHSVSHEDGHGHSAHYGGGGGGGLGTASGYGGYGRALNLEPPSQLQKL</sequence>
<name>A0A6J2T998_DROLE</name>
<feature type="signal peptide" evidence="3">
    <location>
        <begin position="1"/>
        <end position="25"/>
    </location>
</feature>
<evidence type="ECO:0000313" key="5">
    <source>
        <dbReference type="RefSeq" id="XP_030371713.1"/>
    </source>
</evidence>
<keyword evidence="2" id="KW-0812">Transmembrane</keyword>
<dbReference type="CTD" id="318801"/>